<dbReference type="InterPro" id="IPR036249">
    <property type="entry name" value="Thioredoxin-like_sf"/>
</dbReference>
<dbReference type="RefSeq" id="YP_009201354.1">
    <property type="nucleotide sequence ID" value="NC_028829.1"/>
</dbReference>
<dbReference type="Proteomes" id="UP000202888">
    <property type="component" value="Segment"/>
</dbReference>
<reference evidence="1 2" key="1">
    <citation type="journal article" date="2016" name="Genom Data">
        <title>Complete genome sequence of a giant Vibrio phage ValKK3 infecting Vibrio alginolyticus.</title>
        <authorList>
            <person name="Lal T.M."/>
            <person name="Sano M."/>
            <person name="Hatai K."/>
            <person name="Ransangan J."/>
        </authorList>
    </citation>
    <scope>NUCLEOTIDE SEQUENCE [LARGE SCALE GENOMIC DNA]</scope>
</reference>
<evidence type="ECO:0000313" key="1">
    <source>
        <dbReference type="EMBL" id="AJT61092.1"/>
    </source>
</evidence>
<organism evidence="1 2">
    <name type="scientific">Vibrio phage ValKK3</name>
    <dbReference type="NCBI Taxonomy" id="1610855"/>
    <lineage>
        <taxon>Viruses</taxon>
        <taxon>Duplodnaviria</taxon>
        <taxon>Heunggongvirae</taxon>
        <taxon>Uroviricota</taxon>
        <taxon>Caudoviricetes</taxon>
        <taxon>Pantevenvirales</taxon>
        <taxon>Straboviridae</taxon>
        <taxon>Schizotequatrovirus</taxon>
        <taxon>Schizotequatrovirus valkk3</taxon>
    </lineage>
</organism>
<keyword evidence="2" id="KW-1185">Reference proteome</keyword>
<evidence type="ECO:0000313" key="2">
    <source>
        <dbReference type="Proteomes" id="UP000202888"/>
    </source>
</evidence>
<name>A0A0D4DBR4_9CAUD</name>
<sequence>MVEIIGSKYCLACRKLCDSLNDRNIKHIFYDAFVPSERYKELQKIAEDDGYIAHPIAFYNGECLGEGVSVLSRIDKLLEEE</sequence>
<protein>
    <recommendedName>
        <fullName evidence="3">Glutaredoxin</fullName>
    </recommendedName>
</protein>
<dbReference type="KEGG" id="vg:26628577"/>
<evidence type="ECO:0008006" key="3">
    <source>
        <dbReference type="Google" id="ProtNLM"/>
    </source>
</evidence>
<proteinExistence type="predicted"/>
<dbReference type="Gene3D" id="3.40.30.10">
    <property type="entry name" value="Glutaredoxin"/>
    <property type="match status" value="1"/>
</dbReference>
<dbReference type="GeneID" id="26628577"/>
<accession>A0A0D4DBR4</accession>
<dbReference type="OrthoDB" id="22407at10239"/>
<dbReference type="SUPFAM" id="SSF52833">
    <property type="entry name" value="Thioredoxin-like"/>
    <property type="match status" value="1"/>
</dbReference>
<dbReference type="EMBL" id="KP671755">
    <property type="protein sequence ID" value="AJT61092.1"/>
    <property type="molecule type" value="Genomic_DNA"/>
</dbReference>